<protein>
    <submittedName>
        <fullName evidence="1">Uncharacterized protein</fullName>
    </submittedName>
</protein>
<dbReference type="KEGG" id="epl:P4G45_02050"/>
<accession>A0AAU7D997</accession>
<dbReference type="AlphaFoldDB" id="A0AAU7D065"/>
<dbReference type="EMBL" id="CP121195">
    <property type="protein sequence ID" value="XBH13961.1"/>
    <property type="molecule type" value="Genomic_DNA"/>
</dbReference>
<evidence type="ECO:0000313" key="2">
    <source>
        <dbReference type="EMBL" id="XBH13961.1"/>
    </source>
</evidence>
<organism evidence="1">
    <name type="scientific">Edaphobacter paludis</name>
    <dbReference type="NCBI Taxonomy" id="3035702"/>
    <lineage>
        <taxon>Bacteria</taxon>
        <taxon>Pseudomonadati</taxon>
        <taxon>Acidobacteriota</taxon>
        <taxon>Terriglobia</taxon>
        <taxon>Terriglobales</taxon>
        <taxon>Acidobacteriaceae</taxon>
        <taxon>Edaphobacter</taxon>
    </lineage>
</organism>
<evidence type="ECO:0000313" key="1">
    <source>
        <dbReference type="EMBL" id="XBH10532.1"/>
    </source>
</evidence>
<gene>
    <name evidence="1" type="ORF">P4G45_02050</name>
    <name evidence="2" type="ORF">P8936_02020</name>
</gene>
<accession>A0AAU7D065</accession>
<dbReference type="EMBL" id="CP121194">
    <property type="protein sequence ID" value="XBH10532.1"/>
    <property type="molecule type" value="Genomic_DNA"/>
</dbReference>
<dbReference type="RefSeq" id="WP_348268038.1">
    <property type="nucleotide sequence ID" value="NZ_CP121194.1"/>
</dbReference>
<sequence length="116" mass="13204">MNPDSPDGFIAEWNPFAEEKAAPESVRVWTAEGSVDLRVGDRIRIWPQKSADIMDLALTGKVAIIEAIEQDFEDRIQFAVVLDDDPGREFGMMRQPGHRFFFGTEEIEPYREEAST</sequence>
<proteinExistence type="predicted"/>
<reference evidence="1" key="1">
    <citation type="submission" date="2023-03" db="EMBL/GenBank/DDBJ databases">
        <title>Edaphobacter sp.</title>
        <authorList>
            <person name="Huber K.J."/>
            <person name="Papendorf J."/>
            <person name="Pilke C."/>
            <person name="Bunk B."/>
            <person name="Sproeer C."/>
            <person name="Pester M."/>
        </authorList>
    </citation>
    <scope>NUCLEOTIDE SEQUENCE</scope>
    <source>
        <strain evidence="1">DSM 109919</strain>
        <strain evidence="2">DSM 109920</strain>
    </source>
</reference>
<name>A0AAU7D065_9BACT</name>